<dbReference type="SUPFAM" id="SSF46785">
    <property type="entry name" value="Winged helix' DNA-binding domain"/>
    <property type="match status" value="1"/>
</dbReference>
<dbReference type="InterPro" id="IPR036388">
    <property type="entry name" value="WH-like_DNA-bd_sf"/>
</dbReference>
<keyword evidence="3" id="KW-0804">Transcription</keyword>
<dbReference type="Pfam" id="PF00027">
    <property type="entry name" value="cNMP_binding"/>
    <property type="match status" value="1"/>
</dbReference>
<feature type="domain" description="HTH crp-type" evidence="5">
    <location>
        <begin position="140"/>
        <end position="210"/>
    </location>
</feature>
<dbReference type="InterPro" id="IPR018490">
    <property type="entry name" value="cNMP-bd_dom_sf"/>
</dbReference>
<proteinExistence type="predicted"/>
<dbReference type="InterPro" id="IPR014710">
    <property type="entry name" value="RmlC-like_jellyroll"/>
</dbReference>
<keyword evidence="7" id="KW-1185">Reference proteome</keyword>
<sequence length="235" mass="25710">MSNVSKSVFDPKAFLAIAGAGRSTSNWNKGQVIFSQGDPADALFFIQEGKVKVTTLSTQGKEAVVAILGASDFFGEGCLAGQKLRISTLTAITDCTLSRVEKATVIRLLHDNPDFSALFMTYLLARNIRIEADLIDQLFNSSEKRLARLLLLLANFGQEGSPQPILASITQETLADMIGTTRSRVSFFLNKFRRLGFIEYNGHFTIHSSLLNVVLHDDPRAALSSQADNPDQSPE</sequence>
<protein>
    <submittedName>
        <fullName evidence="6">Crp/Fnr family transcriptional regulator</fullName>
    </submittedName>
</protein>
<keyword evidence="2" id="KW-0238">DNA-binding</keyword>
<evidence type="ECO:0000313" key="7">
    <source>
        <dbReference type="Proteomes" id="UP000424673"/>
    </source>
</evidence>
<reference evidence="6 7" key="2">
    <citation type="journal article" date="2021" name="AMB Express">
        <title>Isolation and characterisation of Methylocystis spp. for poly-3-hydroxybutyrate production using waste methane feedstocks.</title>
        <authorList>
            <person name="Rumah B.L."/>
            <person name="Stead C.E."/>
            <person name="Claxton Stevens B.H."/>
            <person name="Minton N.P."/>
            <person name="Grosse-Honebrink A."/>
            <person name="Zhang Y."/>
        </authorList>
    </citation>
    <scope>NUCLEOTIDE SEQUENCE [LARGE SCALE GENOMIC DNA]</scope>
    <source>
        <strain evidence="6 7">BRCS1</strain>
    </source>
</reference>
<feature type="domain" description="Cyclic nucleotide-binding" evidence="4">
    <location>
        <begin position="27"/>
        <end position="126"/>
    </location>
</feature>
<evidence type="ECO:0000256" key="3">
    <source>
        <dbReference type="ARBA" id="ARBA00023163"/>
    </source>
</evidence>
<dbReference type="EMBL" id="CP044328">
    <property type="protein sequence ID" value="QGM93149.1"/>
    <property type="molecule type" value="Genomic_DNA"/>
</dbReference>
<dbReference type="Gene3D" id="1.10.10.10">
    <property type="entry name" value="Winged helix-like DNA-binding domain superfamily/Winged helix DNA-binding domain"/>
    <property type="match status" value="1"/>
</dbReference>
<name>A0ABX6EEK1_9HYPH</name>
<dbReference type="Pfam" id="PF13545">
    <property type="entry name" value="HTH_Crp_2"/>
    <property type="match status" value="1"/>
</dbReference>
<accession>A0ABX6EEK1</accession>
<dbReference type="Gene3D" id="2.60.120.10">
    <property type="entry name" value="Jelly Rolls"/>
    <property type="match status" value="1"/>
</dbReference>
<keyword evidence="1" id="KW-0805">Transcription regulation</keyword>
<evidence type="ECO:0000256" key="1">
    <source>
        <dbReference type="ARBA" id="ARBA00023015"/>
    </source>
</evidence>
<dbReference type="SMART" id="SM00100">
    <property type="entry name" value="cNMP"/>
    <property type="match status" value="1"/>
</dbReference>
<dbReference type="Proteomes" id="UP000424673">
    <property type="component" value="Chromosome"/>
</dbReference>
<dbReference type="PROSITE" id="PS50042">
    <property type="entry name" value="CNMP_BINDING_3"/>
    <property type="match status" value="1"/>
</dbReference>
<evidence type="ECO:0000313" key="6">
    <source>
        <dbReference type="EMBL" id="QGM93149.1"/>
    </source>
</evidence>
<dbReference type="CDD" id="cd00038">
    <property type="entry name" value="CAP_ED"/>
    <property type="match status" value="1"/>
</dbReference>
<dbReference type="SUPFAM" id="SSF51206">
    <property type="entry name" value="cAMP-binding domain-like"/>
    <property type="match status" value="1"/>
</dbReference>
<dbReference type="InterPro" id="IPR036390">
    <property type="entry name" value="WH_DNA-bd_sf"/>
</dbReference>
<dbReference type="InterPro" id="IPR050397">
    <property type="entry name" value="Env_Response_Regulators"/>
</dbReference>
<dbReference type="PANTHER" id="PTHR24567">
    <property type="entry name" value="CRP FAMILY TRANSCRIPTIONAL REGULATORY PROTEIN"/>
    <property type="match status" value="1"/>
</dbReference>
<dbReference type="PROSITE" id="PS51063">
    <property type="entry name" value="HTH_CRP_2"/>
    <property type="match status" value="1"/>
</dbReference>
<evidence type="ECO:0000256" key="2">
    <source>
        <dbReference type="ARBA" id="ARBA00023125"/>
    </source>
</evidence>
<organism evidence="6 7">
    <name type="scientific">Methylocystis rosea</name>
    <dbReference type="NCBI Taxonomy" id="173366"/>
    <lineage>
        <taxon>Bacteria</taxon>
        <taxon>Pseudomonadati</taxon>
        <taxon>Pseudomonadota</taxon>
        <taxon>Alphaproteobacteria</taxon>
        <taxon>Hyphomicrobiales</taxon>
        <taxon>Methylocystaceae</taxon>
        <taxon>Methylocystis</taxon>
    </lineage>
</organism>
<dbReference type="RefSeq" id="WP_154451023.1">
    <property type="nucleotide sequence ID" value="NZ_CP044328.1"/>
</dbReference>
<dbReference type="InterPro" id="IPR012318">
    <property type="entry name" value="HTH_CRP"/>
</dbReference>
<gene>
    <name evidence="6" type="ORF">F7D13_03460</name>
</gene>
<evidence type="ECO:0000259" key="4">
    <source>
        <dbReference type="PROSITE" id="PS50042"/>
    </source>
</evidence>
<evidence type="ECO:0000259" key="5">
    <source>
        <dbReference type="PROSITE" id="PS51063"/>
    </source>
</evidence>
<reference evidence="7" key="1">
    <citation type="submission" date="2019-09" db="EMBL/GenBank/DDBJ databases">
        <title>Isolation and complete genome sequencing of Methylocystis species.</title>
        <authorList>
            <person name="Rumah B.L."/>
            <person name="Stead C.E."/>
            <person name="Stevens B.C."/>
            <person name="Minton N.P."/>
            <person name="Grosse-Honebrink A."/>
            <person name="Zhang Y."/>
        </authorList>
    </citation>
    <scope>NUCLEOTIDE SEQUENCE [LARGE SCALE GENOMIC DNA]</scope>
    <source>
        <strain evidence="7">BRCS1</strain>
    </source>
</reference>
<dbReference type="InterPro" id="IPR000595">
    <property type="entry name" value="cNMP-bd_dom"/>
</dbReference>
<dbReference type="PANTHER" id="PTHR24567:SF68">
    <property type="entry name" value="DNA-BINDING TRANSCRIPTIONAL DUAL REGULATOR CRP"/>
    <property type="match status" value="1"/>
</dbReference>